<evidence type="ECO:0000313" key="1">
    <source>
        <dbReference type="EMBL" id="ETO13013.1"/>
    </source>
</evidence>
<name>X6MG64_RETFI</name>
<dbReference type="EMBL" id="ASPP01020899">
    <property type="protein sequence ID" value="ETO13013.1"/>
    <property type="molecule type" value="Genomic_DNA"/>
</dbReference>
<organism evidence="1 2">
    <name type="scientific">Reticulomyxa filosa</name>
    <dbReference type="NCBI Taxonomy" id="46433"/>
    <lineage>
        <taxon>Eukaryota</taxon>
        <taxon>Sar</taxon>
        <taxon>Rhizaria</taxon>
        <taxon>Retaria</taxon>
        <taxon>Foraminifera</taxon>
        <taxon>Monothalamids</taxon>
        <taxon>Reticulomyxidae</taxon>
        <taxon>Reticulomyxa</taxon>
    </lineage>
</organism>
<protein>
    <submittedName>
        <fullName evidence="1">Uncharacterized protein</fullName>
    </submittedName>
</protein>
<dbReference type="Proteomes" id="UP000023152">
    <property type="component" value="Unassembled WGS sequence"/>
</dbReference>
<sequence length="175" mass="20001">SAKDIVKIFLKPSDVIRVLIGKIVHEQIKPFVDIVVNPILNDVATNQSSSNLLATEEKFVEPPEVKTEDNAPASNANEQKTRTIKIIHSPKLTYCKVVHILYVFVKDLLQRLKQSVVTIIFEGSAEEGQNSRNITILFKEHVMKISDDTESRYFSFEKEELHSYTKQSMFIILQL</sequence>
<comment type="caution">
    <text evidence="1">The sequence shown here is derived from an EMBL/GenBank/DDBJ whole genome shotgun (WGS) entry which is preliminary data.</text>
</comment>
<feature type="non-terminal residue" evidence="1">
    <location>
        <position position="1"/>
    </location>
</feature>
<keyword evidence="2" id="KW-1185">Reference proteome</keyword>
<gene>
    <name evidence="1" type="ORF">RFI_24364</name>
</gene>
<dbReference type="AlphaFoldDB" id="X6MG64"/>
<evidence type="ECO:0000313" key="2">
    <source>
        <dbReference type="Proteomes" id="UP000023152"/>
    </source>
</evidence>
<proteinExistence type="predicted"/>
<accession>X6MG64</accession>
<reference evidence="1 2" key="1">
    <citation type="journal article" date="2013" name="Curr. Biol.">
        <title>The Genome of the Foraminiferan Reticulomyxa filosa.</title>
        <authorList>
            <person name="Glockner G."/>
            <person name="Hulsmann N."/>
            <person name="Schleicher M."/>
            <person name="Noegel A.A."/>
            <person name="Eichinger L."/>
            <person name="Gallinger C."/>
            <person name="Pawlowski J."/>
            <person name="Sierra R."/>
            <person name="Euteneuer U."/>
            <person name="Pillet L."/>
            <person name="Moustafa A."/>
            <person name="Platzer M."/>
            <person name="Groth M."/>
            <person name="Szafranski K."/>
            <person name="Schliwa M."/>
        </authorList>
    </citation>
    <scope>NUCLEOTIDE SEQUENCE [LARGE SCALE GENOMIC DNA]</scope>
</reference>